<evidence type="ECO:0000313" key="2">
    <source>
        <dbReference type="Proteomes" id="UP000053780"/>
    </source>
</evidence>
<sequence>MGATKRRKTVNEFMEESSLFIDEINKQTLKIFSEKIFSLKKARDEDMEKTKKIPSLNVDVLRLEVVIKSVEIYVDKHPLSNMSDIARILQAAQSCYQEITRKEVKPSVWKESILKKIKSINAKVELLSKVKNFGKLSAEEKAKVKKIMRELNLKACLHHDLYEAIAVFSEKIAVYTKKLEVSQKRREYRQHNQSFELYRSNFYRHLEKLKKLTTR</sequence>
<dbReference type="AlphaFoldDB" id="T0L1V0"/>
<dbReference type="VEuPathDB" id="MicrosporidiaDB:NAPIS_ORF00972"/>
<proteinExistence type="predicted"/>
<evidence type="ECO:0000313" key="1">
    <source>
        <dbReference type="EMBL" id="EQB61452.1"/>
    </source>
</evidence>
<reference evidence="1 2" key="1">
    <citation type="journal article" date="2013" name="BMC Genomics">
        <title>Genome sequencing and comparative genomics of honey bee microsporidia, Nosema apis reveal novel insights into host-parasite interactions.</title>
        <authorList>
            <person name="Chen Yp."/>
            <person name="Pettis J.S."/>
            <person name="Zhao Y."/>
            <person name="Liu X."/>
            <person name="Tallon L.J."/>
            <person name="Sadzewicz L.D."/>
            <person name="Li R."/>
            <person name="Zheng H."/>
            <person name="Huang S."/>
            <person name="Zhang X."/>
            <person name="Hamilton M.C."/>
            <person name="Pernal S.F."/>
            <person name="Melathopoulos A.P."/>
            <person name="Yan X."/>
            <person name="Evans J.D."/>
        </authorList>
    </citation>
    <scope>NUCLEOTIDE SEQUENCE [LARGE SCALE GENOMIC DNA]</scope>
    <source>
        <strain evidence="1 2">BRL 01</strain>
    </source>
</reference>
<accession>T0L1V0</accession>
<organism evidence="1 2">
    <name type="scientific">Vairimorpha apis BRL 01</name>
    <dbReference type="NCBI Taxonomy" id="1037528"/>
    <lineage>
        <taxon>Eukaryota</taxon>
        <taxon>Fungi</taxon>
        <taxon>Fungi incertae sedis</taxon>
        <taxon>Microsporidia</taxon>
        <taxon>Nosematidae</taxon>
        <taxon>Vairimorpha</taxon>
    </lineage>
</organism>
<dbReference type="Proteomes" id="UP000053780">
    <property type="component" value="Unassembled WGS sequence"/>
</dbReference>
<dbReference type="HOGENOM" id="CLU_1283580_0_0_1"/>
<gene>
    <name evidence="1" type="ORF">NAPIS_ORF00972</name>
</gene>
<name>T0L1V0_9MICR</name>
<protein>
    <submittedName>
        <fullName evidence="1">Uncharacterized protein</fullName>
    </submittedName>
</protein>
<dbReference type="OrthoDB" id="2191163at2759"/>
<keyword evidence="2" id="KW-1185">Reference proteome</keyword>
<dbReference type="EMBL" id="KE647138">
    <property type="protein sequence ID" value="EQB61452.1"/>
    <property type="molecule type" value="Genomic_DNA"/>
</dbReference>